<dbReference type="Proteomes" id="UP001500542">
    <property type="component" value="Unassembled WGS sequence"/>
</dbReference>
<dbReference type="InterPro" id="IPR000835">
    <property type="entry name" value="HTH_MarR-typ"/>
</dbReference>
<dbReference type="PANTHER" id="PTHR33164">
    <property type="entry name" value="TRANSCRIPTIONAL REGULATOR, MARR FAMILY"/>
    <property type="match status" value="1"/>
</dbReference>
<dbReference type="PROSITE" id="PS50995">
    <property type="entry name" value="HTH_MARR_2"/>
    <property type="match status" value="1"/>
</dbReference>
<dbReference type="Pfam" id="PF12802">
    <property type="entry name" value="MarR_2"/>
    <property type="match status" value="1"/>
</dbReference>
<protein>
    <submittedName>
        <fullName evidence="2">MarR family transcriptional regulator</fullName>
    </submittedName>
</protein>
<keyword evidence="3" id="KW-1185">Reference proteome</keyword>
<organism evidence="2 3">
    <name type="scientific">Kribbella koreensis</name>
    <dbReference type="NCBI Taxonomy" id="57909"/>
    <lineage>
        <taxon>Bacteria</taxon>
        <taxon>Bacillati</taxon>
        <taxon>Actinomycetota</taxon>
        <taxon>Actinomycetes</taxon>
        <taxon>Propionibacteriales</taxon>
        <taxon>Kribbellaceae</taxon>
        <taxon>Kribbella</taxon>
    </lineage>
</organism>
<evidence type="ECO:0000313" key="3">
    <source>
        <dbReference type="Proteomes" id="UP001500542"/>
    </source>
</evidence>
<name>A0ABP4CAP8_9ACTN</name>
<dbReference type="RefSeq" id="WP_343984056.1">
    <property type="nucleotide sequence ID" value="NZ_BAAAHK010000027.1"/>
</dbReference>
<dbReference type="PRINTS" id="PR00598">
    <property type="entry name" value="HTHMARR"/>
</dbReference>
<dbReference type="SMART" id="SM00347">
    <property type="entry name" value="HTH_MARR"/>
    <property type="match status" value="1"/>
</dbReference>
<dbReference type="InterPro" id="IPR036390">
    <property type="entry name" value="WH_DNA-bd_sf"/>
</dbReference>
<gene>
    <name evidence="2" type="ORF">GCM10009554_82730</name>
</gene>
<evidence type="ECO:0000259" key="1">
    <source>
        <dbReference type="PROSITE" id="PS50995"/>
    </source>
</evidence>
<reference evidence="3" key="1">
    <citation type="journal article" date="2019" name="Int. J. Syst. Evol. Microbiol.">
        <title>The Global Catalogue of Microorganisms (GCM) 10K type strain sequencing project: providing services to taxonomists for standard genome sequencing and annotation.</title>
        <authorList>
            <consortium name="The Broad Institute Genomics Platform"/>
            <consortium name="The Broad Institute Genome Sequencing Center for Infectious Disease"/>
            <person name="Wu L."/>
            <person name="Ma J."/>
        </authorList>
    </citation>
    <scope>NUCLEOTIDE SEQUENCE [LARGE SCALE GENOMIC DNA]</scope>
    <source>
        <strain evidence="3">JCM 10977</strain>
    </source>
</reference>
<dbReference type="SUPFAM" id="SSF46785">
    <property type="entry name" value="Winged helix' DNA-binding domain"/>
    <property type="match status" value="1"/>
</dbReference>
<dbReference type="PANTHER" id="PTHR33164:SF107">
    <property type="entry name" value="TRANSCRIPTIONAL REGULATORY PROTEIN"/>
    <property type="match status" value="1"/>
</dbReference>
<dbReference type="Gene3D" id="1.10.10.10">
    <property type="entry name" value="Winged helix-like DNA-binding domain superfamily/Winged helix DNA-binding domain"/>
    <property type="match status" value="1"/>
</dbReference>
<dbReference type="InterPro" id="IPR036388">
    <property type="entry name" value="WH-like_DNA-bd_sf"/>
</dbReference>
<accession>A0ABP4CAP8</accession>
<dbReference type="InterPro" id="IPR039422">
    <property type="entry name" value="MarR/SlyA-like"/>
</dbReference>
<evidence type="ECO:0000313" key="2">
    <source>
        <dbReference type="EMBL" id="GAA0963411.1"/>
    </source>
</evidence>
<proteinExistence type="predicted"/>
<feature type="domain" description="HTH marR-type" evidence="1">
    <location>
        <begin position="4"/>
        <end position="135"/>
    </location>
</feature>
<comment type="caution">
    <text evidence="2">The sequence shown here is derived from an EMBL/GenBank/DDBJ whole genome shotgun (WGS) entry which is preliminary data.</text>
</comment>
<dbReference type="EMBL" id="BAAAHK010000027">
    <property type="protein sequence ID" value="GAA0963411.1"/>
    <property type="molecule type" value="Genomic_DNA"/>
</dbReference>
<sequence>MDADPEALDRLVQTSFTVMAVLSQAAAAHDLSLTQLRVLAILRDHEPKIAELAAYLGLDRSSVSGLIDRAVKRDLVLRTTSEDDARAVRVSLSPAGHRLAPTLTAEIGAALTPLTSKLTLAEQRKLGALLTKLLD</sequence>